<name>A0A482W0I7_ASBVE</name>
<reference evidence="3 4" key="1">
    <citation type="submission" date="2017-03" db="EMBL/GenBank/DDBJ databases">
        <title>Genome of the blue death feigning beetle - Asbolus verrucosus.</title>
        <authorList>
            <person name="Rider S.D."/>
        </authorList>
    </citation>
    <scope>NUCLEOTIDE SEQUENCE [LARGE SCALE GENOMIC DNA]</scope>
    <source>
        <strain evidence="3">Butters</strain>
        <tissue evidence="3">Head and leg muscle</tissue>
    </source>
</reference>
<feature type="compositionally biased region" description="Polar residues" evidence="2">
    <location>
        <begin position="282"/>
        <end position="297"/>
    </location>
</feature>
<dbReference type="OrthoDB" id="2136082at2759"/>
<feature type="region of interest" description="Disordered" evidence="2">
    <location>
        <begin position="251"/>
        <end position="297"/>
    </location>
</feature>
<feature type="region of interest" description="Disordered" evidence="2">
    <location>
        <begin position="56"/>
        <end position="99"/>
    </location>
</feature>
<feature type="region of interest" description="Disordered" evidence="2">
    <location>
        <begin position="120"/>
        <end position="145"/>
    </location>
</feature>
<organism evidence="3 4">
    <name type="scientific">Asbolus verrucosus</name>
    <name type="common">Desert ironclad beetle</name>
    <dbReference type="NCBI Taxonomy" id="1661398"/>
    <lineage>
        <taxon>Eukaryota</taxon>
        <taxon>Metazoa</taxon>
        <taxon>Ecdysozoa</taxon>
        <taxon>Arthropoda</taxon>
        <taxon>Hexapoda</taxon>
        <taxon>Insecta</taxon>
        <taxon>Pterygota</taxon>
        <taxon>Neoptera</taxon>
        <taxon>Endopterygota</taxon>
        <taxon>Coleoptera</taxon>
        <taxon>Polyphaga</taxon>
        <taxon>Cucujiformia</taxon>
        <taxon>Tenebrionidae</taxon>
        <taxon>Pimeliinae</taxon>
        <taxon>Asbolus</taxon>
    </lineage>
</organism>
<accession>A0A482W0I7</accession>
<gene>
    <name evidence="3" type="ORF">BDFB_007436</name>
</gene>
<feature type="non-terminal residue" evidence="3">
    <location>
        <position position="1"/>
    </location>
</feature>
<feature type="region of interest" description="Disordered" evidence="2">
    <location>
        <begin position="212"/>
        <end position="231"/>
    </location>
</feature>
<feature type="compositionally biased region" description="Low complexity" evidence="2">
    <location>
        <begin position="125"/>
        <end position="138"/>
    </location>
</feature>
<feature type="compositionally biased region" description="Basic and acidic residues" evidence="2">
    <location>
        <begin position="89"/>
        <end position="99"/>
    </location>
</feature>
<dbReference type="Proteomes" id="UP000292052">
    <property type="component" value="Unassembled WGS sequence"/>
</dbReference>
<comment type="caution">
    <text evidence="3">The sequence shown here is derived from an EMBL/GenBank/DDBJ whole genome shotgun (WGS) entry which is preliminary data.</text>
</comment>
<dbReference type="AlphaFoldDB" id="A0A482W0I7"/>
<keyword evidence="4" id="KW-1185">Reference proteome</keyword>
<feature type="non-terminal residue" evidence="3">
    <location>
        <position position="367"/>
    </location>
</feature>
<evidence type="ECO:0000313" key="4">
    <source>
        <dbReference type="Proteomes" id="UP000292052"/>
    </source>
</evidence>
<keyword evidence="1" id="KW-0175">Coiled coil</keyword>
<feature type="compositionally biased region" description="Basic residues" evidence="2">
    <location>
        <begin position="212"/>
        <end position="225"/>
    </location>
</feature>
<feature type="compositionally biased region" description="Acidic residues" evidence="2">
    <location>
        <begin position="75"/>
        <end position="88"/>
    </location>
</feature>
<feature type="compositionally biased region" description="Basic and acidic residues" evidence="2">
    <location>
        <begin position="251"/>
        <end position="262"/>
    </location>
</feature>
<evidence type="ECO:0000313" key="3">
    <source>
        <dbReference type="EMBL" id="RZC38127.1"/>
    </source>
</evidence>
<evidence type="ECO:0000256" key="2">
    <source>
        <dbReference type="SAM" id="MobiDB-lite"/>
    </source>
</evidence>
<feature type="coiled-coil region" evidence="1">
    <location>
        <begin position="166"/>
        <end position="193"/>
    </location>
</feature>
<dbReference type="EMBL" id="QDEB01046243">
    <property type="protein sequence ID" value="RZC38127.1"/>
    <property type="molecule type" value="Genomic_DNA"/>
</dbReference>
<sequence>KDIIIRRLQNQLDVTKLYSQAPKKYFQCKCSDQMDLDNKLHKIQLKVPCFKNSSLDENGKKKKKKSRSLSWTPELQEESTLMEDDIEENSEKNKEQCNTYDIKDQYKSLSREHLLSIIENLKNNQRSSPASRQASSRKSSPESDLERIELLCESPHEEIQQLHLHFLEMISEVDHLKNTIAQLQNNQEKTDNVLKKKDTNIDRLAQEIKNLKRPKSRTKSNRNRSSRSYYSSTDLVARVYSANTNQKCSRYEKETKKNKMNEKSGSGNINDTVNKRKKREMLSTSDTDNSQKNKNMKQTVKDVMIQVDETDSPNVSRCVYVEKGSITITKKAGTSQTSVDKEFTYDDEVFEECDEESGAEGSREKSE</sequence>
<protein>
    <submittedName>
        <fullName evidence="3">Uncharacterized protein</fullName>
    </submittedName>
</protein>
<evidence type="ECO:0000256" key="1">
    <source>
        <dbReference type="SAM" id="Coils"/>
    </source>
</evidence>
<proteinExistence type="predicted"/>